<dbReference type="EMBL" id="JANJOU010000010">
    <property type="protein sequence ID" value="MCR0983146.1"/>
    <property type="molecule type" value="Genomic_DNA"/>
</dbReference>
<organism evidence="1 2">
    <name type="scientific">Roseomonas populi</name>
    <dbReference type="NCBI Taxonomy" id="3121582"/>
    <lineage>
        <taxon>Bacteria</taxon>
        <taxon>Pseudomonadati</taxon>
        <taxon>Pseudomonadota</taxon>
        <taxon>Alphaproteobacteria</taxon>
        <taxon>Acetobacterales</taxon>
        <taxon>Roseomonadaceae</taxon>
        <taxon>Roseomonas</taxon>
    </lineage>
</organism>
<gene>
    <name evidence="1" type="ORF">NRP21_13910</name>
</gene>
<dbReference type="InterPro" id="IPR046574">
    <property type="entry name" value="DUF6634"/>
</dbReference>
<dbReference type="Proteomes" id="UP001524642">
    <property type="component" value="Unassembled WGS sequence"/>
</dbReference>
<protein>
    <submittedName>
        <fullName evidence="1">Uncharacterized protein</fullName>
    </submittedName>
</protein>
<keyword evidence="2" id="KW-1185">Reference proteome</keyword>
<accession>A0ABT1X5T7</accession>
<reference evidence="1 2" key="1">
    <citation type="submission" date="2022-06" db="EMBL/GenBank/DDBJ databases">
        <title>Roseomonas CN29.</title>
        <authorList>
            <person name="Cheng Y."/>
            <person name="He X."/>
        </authorList>
    </citation>
    <scope>NUCLEOTIDE SEQUENCE [LARGE SCALE GENOMIC DNA]</scope>
    <source>
        <strain evidence="1 2">CN29</strain>
    </source>
</reference>
<dbReference type="RefSeq" id="WP_257716815.1">
    <property type="nucleotide sequence ID" value="NZ_JANJOU010000010.1"/>
</dbReference>
<evidence type="ECO:0000313" key="2">
    <source>
        <dbReference type="Proteomes" id="UP001524642"/>
    </source>
</evidence>
<comment type="caution">
    <text evidence="1">The sequence shown here is derived from an EMBL/GenBank/DDBJ whole genome shotgun (WGS) entry which is preliminary data.</text>
</comment>
<dbReference type="Pfam" id="PF20339">
    <property type="entry name" value="DUF6634"/>
    <property type="match status" value="1"/>
</dbReference>
<proteinExistence type="predicted"/>
<name>A0ABT1X5T7_9PROT</name>
<sequence>MIQVHRGLVHARPLLVFEADRLERLASDLRAIADGQAPQPHDIGASPLVERWHSVARTVPTIVGVGQGHPRLADGFVQTTEIIALDLVGRWARTLSRYYVLGKERSDDC</sequence>
<evidence type="ECO:0000313" key="1">
    <source>
        <dbReference type="EMBL" id="MCR0983146.1"/>
    </source>
</evidence>